<evidence type="ECO:0000313" key="2">
    <source>
        <dbReference type="EMBL" id="GGB07438.1"/>
    </source>
</evidence>
<dbReference type="SUPFAM" id="SSF48452">
    <property type="entry name" value="TPR-like"/>
    <property type="match status" value="1"/>
</dbReference>
<dbReference type="PROSITE" id="PS51257">
    <property type="entry name" value="PROKAR_LIPOPROTEIN"/>
    <property type="match status" value="1"/>
</dbReference>
<dbReference type="RefSeq" id="WP_188933702.1">
    <property type="nucleotide sequence ID" value="NZ_BMJC01000003.1"/>
</dbReference>
<dbReference type="Gene3D" id="1.25.40.390">
    <property type="match status" value="1"/>
</dbReference>
<dbReference type="Pfam" id="PF12771">
    <property type="entry name" value="SusD-like_2"/>
    <property type="match status" value="1"/>
</dbReference>
<sequence length="562" mass="61621">MKKIKNIAIVLMGALLMTACSKKIEDKFNNPNNPASVPPNLILGTVLNAMSGNNGSSSIGALGGVNSWDNVGDWNQYHCQNYNYYGNNIYSWTNNSTHSDNGIGNVSDGPFNSYLVLKNELQMEKEVTIRGGAALNPYEAVGRFIKAYYFYNMTSLFGDVPLTQALQAPTISTPAYTSQEQVFLYVLNQLDSANNDLAALINNNDVSLSASQDIYYGGDLTKWQKLVNSFKLRVLVALSAKASDATLNVPAQFANIINNPSKYPIFTGESDDLAFVYNPGGSNTFSTYPFNPSNFGSIAGRFNMADTYVGALTAISDPRVYITCDPAWKLFKNDSANPVQNPAQFKYFVGASTGLALGTMYANASAGDYSFIGRKRYYSNFTGDPNVLVGYKEMLFNIAEGVERGWAAGGTAETWYKKGIIESMKFFGIDVTQTNFTAYFLPPTANAITQVQPYPFSFSWASYYAQPAVQFSSNQTAAIAQIVLQKYIAMFETSGYEPYYNWRRTGVPAFEGGSGVGNNGVVPVRWAYPVSEQSQNAANWKAALTSQGFSADDLNQKMWLLK</sequence>
<protein>
    <recommendedName>
        <fullName evidence="4">SusD/RagB family nutrient-binding outer membrane lipoprotein</fullName>
    </recommendedName>
</protein>
<accession>A0A8J2XUH4</accession>
<name>A0A8J2XUH4_9BACT</name>
<reference evidence="2" key="1">
    <citation type="journal article" date="2014" name="Int. J. Syst. Evol. Microbiol.">
        <title>Complete genome sequence of Corynebacterium casei LMG S-19264T (=DSM 44701T), isolated from a smear-ripened cheese.</title>
        <authorList>
            <consortium name="US DOE Joint Genome Institute (JGI-PGF)"/>
            <person name="Walter F."/>
            <person name="Albersmeier A."/>
            <person name="Kalinowski J."/>
            <person name="Ruckert C."/>
        </authorList>
    </citation>
    <scope>NUCLEOTIDE SEQUENCE</scope>
    <source>
        <strain evidence="2">CGMCC 1.15448</strain>
    </source>
</reference>
<reference evidence="2" key="2">
    <citation type="submission" date="2020-09" db="EMBL/GenBank/DDBJ databases">
        <authorList>
            <person name="Sun Q."/>
            <person name="Zhou Y."/>
        </authorList>
    </citation>
    <scope>NUCLEOTIDE SEQUENCE</scope>
    <source>
        <strain evidence="2">CGMCC 1.15448</strain>
    </source>
</reference>
<dbReference type="InterPro" id="IPR011990">
    <property type="entry name" value="TPR-like_helical_dom_sf"/>
</dbReference>
<feature type="chain" id="PRO_5035304373" description="SusD/RagB family nutrient-binding outer membrane lipoprotein" evidence="1">
    <location>
        <begin position="23"/>
        <end position="562"/>
    </location>
</feature>
<evidence type="ECO:0000256" key="1">
    <source>
        <dbReference type="SAM" id="SignalP"/>
    </source>
</evidence>
<proteinExistence type="predicted"/>
<evidence type="ECO:0008006" key="4">
    <source>
        <dbReference type="Google" id="ProtNLM"/>
    </source>
</evidence>
<organism evidence="2 3">
    <name type="scientific">Puia dinghuensis</name>
    <dbReference type="NCBI Taxonomy" id="1792502"/>
    <lineage>
        <taxon>Bacteria</taxon>
        <taxon>Pseudomonadati</taxon>
        <taxon>Bacteroidota</taxon>
        <taxon>Chitinophagia</taxon>
        <taxon>Chitinophagales</taxon>
        <taxon>Chitinophagaceae</taxon>
        <taxon>Puia</taxon>
    </lineage>
</organism>
<dbReference type="EMBL" id="BMJC01000003">
    <property type="protein sequence ID" value="GGB07438.1"/>
    <property type="molecule type" value="Genomic_DNA"/>
</dbReference>
<feature type="signal peptide" evidence="1">
    <location>
        <begin position="1"/>
        <end position="22"/>
    </location>
</feature>
<dbReference type="AlphaFoldDB" id="A0A8J2XUH4"/>
<keyword evidence="1" id="KW-0732">Signal</keyword>
<gene>
    <name evidence="2" type="ORF">GCM10011511_33670</name>
</gene>
<dbReference type="InterPro" id="IPR041662">
    <property type="entry name" value="SusD-like_2"/>
</dbReference>
<evidence type="ECO:0000313" key="3">
    <source>
        <dbReference type="Proteomes" id="UP000607559"/>
    </source>
</evidence>
<comment type="caution">
    <text evidence="2">The sequence shown here is derived from an EMBL/GenBank/DDBJ whole genome shotgun (WGS) entry which is preliminary data.</text>
</comment>
<dbReference type="Proteomes" id="UP000607559">
    <property type="component" value="Unassembled WGS sequence"/>
</dbReference>
<keyword evidence="3" id="KW-1185">Reference proteome</keyword>